<dbReference type="EMBL" id="NPKI01000041">
    <property type="protein sequence ID" value="PAP98816.1"/>
    <property type="molecule type" value="Genomic_DNA"/>
</dbReference>
<keyword evidence="3" id="KW-0001">2Fe-2S</keyword>
<dbReference type="InterPro" id="IPR008333">
    <property type="entry name" value="Cbr1-like_FAD-bd_dom"/>
</dbReference>
<dbReference type="PANTHER" id="PTHR47354">
    <property type="entry name" value="NADH OXIDOREDUCTASE HCR"/>
    <property type="match status" value="1"/>
</dbReference>
<dbReference type="GO" id="GO:0051537">
    <property type="term" value="F:2 iron, 2 sulfur cluster binding"/>
    <property type="evidence" value="ECO:0007669"/>
    <property type="project" value="UniProtKB-KW"/>
</dbReference>
<dbReference type="GO" id="GO:0016491">
    <property type="term" value="F:oxidoreductase activity"/>
    <property type="evidence" value="ECO:0007669"/>
    <property type="project" value="UniProtKB-KW"/>
</dbReference>
<keyword evidence="5" id="KW-0274">FAD</keyword>
<dbReference type="Gene3D" id="2.40.30.10">
    <property type="entry name" value="Translation factors"/>
    <property type="match status" value="1"/>
</dbReference>
<gene>
    <name evidence="12" type="ORF">CIT25_29155</name>
</gene>
<name>A0AB36R3D9_9HYPH</name>
<dbReference type="Pfam" id="PF00970">
    <property type="entry name" value="FAD_binding_6"/>
    <property type="match status" value="1"/>
</dbReference>
<feature type="domain" description="2Fe-2S ferredoxin-type" evidence="10">
    <location>
        <begin position="277"/>
        <end position="361"/>
    </location>
</feature>
<evidence type="ECO:0000259" key="10">
    <source>
        <dbReference type="PROSITE" id="PS51085"/>
    </source>
</evidence>
<evidence type="ECO:0000256" key="3">
    <source>
        <dbReference type="ARBA" id="ARBA00022714"/>
    </source>
</evidence>
<comment type="similarity">
    <text evidence="9">In the N-terminal section; belongs to the FAD-binding oxidoreductase type 6 family.</text>
</comment>
<organism evidence="12 13">
    <name type="scientific">Mesorhizobium mediterraneum</name>
    <dbReference type="NCBI Taxonomy" id="43617"/>
    <lineage>
        <taxon>Bacteria</taxon>
        <taxon>Pseudomonadati</taxon>
        <taxon>Pseudomonadota</taxon>
        <taxon>Alphaproteobacteria</taxon>
        <taxon>Hyphomicrobiales</taxon>
        <taxon>Phyllobacteriaceae</taxon>
        <taxon>Mesorhizobium</taxon>
    </lineage>
</organism>
<dbReference type="PANTHER" id="PTHR47354:SF6">
    <property type="entry name" value="NADH OXIDOREDUCTASE HCR"/>
    <property type="match status" value="1"/>
</dbReference>
<evidence type="ECO:0008006" key="14">
    <source>
        <dbReference type="Google" id="ProtNLM"/>
    </source>
</evidence>
<dbReference type="PROSITE" id="PS51384">
    <property type="entry name" value="FAD_FR"/>
    <property type="match status" value="1"/>
</dbReference>
<proteinExistence type="inferred from homology"/>
<dbReference type="InterPro" id="IPR001041">
    <property type="entry name" value="2Fe-2S_ferredoxin-type"/>
</dbReference>
<dbReference type="InterPro" id="IPR001433">
    <property type="entry name" value="OxRdtase_FAD/NAD-bd"/>
</dbReference>
<feature type="domain" description="FAD-binding FR-type" evidence="11">
    <location>
        <begin position="25"/>
        <end position="128"/>
    </location>
</feature>
<evidence type="ECO:0000256" key="1">
    <source>
        <dbReference type="ARBA" id="ARBA00001974"/>
    </source>
</evidence>
<dbReference type="InterPro" id="IPR006058">
    <property type="entry name" value="2Fe2S_fd_BS"/>
</dbReference>
<keyword evidence="8" id="KW-0411">Iron-sulfur</keyword>
<keyword evidence="2" id="KW-0285">Flavoprotein</keyword>
<dbReference type="InterPro" id="IPR039261">
    <property type="entry name" value="FNR_nucleotide-bd"/>
</dbReference>
<comment type="caution">
    <text evidence="12">The sequence shown here is derived from an EMBL/GenBank/DDBJ whole genome shotgun (WGS) entry which is preliminary data.</text>
</comment>
<dbReference type="Gene3D" id="3.40.50.80">
    <property type="entry name" value="Nucleotide-binding domain of ferredoxin-NADP reductase (FNR) module"/>
    <property type="match status" value="1"/>
</dbReference>
<dbReference type="SUPFAM" id="SSF63380">
    <property type="entry name" value="Riboflavin synthase domain-like"/>
    <property type="match status" value="1"/>
</dbReference>
<evidence type="ECO:0000256" key="8">
    <source>
        <dbReference type="ARBA" id="ARBA00023014"/>
    </source>
</evidence>
<dbReference type="Gene3D" id="3.10.20.30">
    <property type="match status" value="1"/>
</dbReference>
<dbReference type="SUPFAM" id="SSF52343">
    <property type="entry name" value="Ferredoxin reductase-like, C-terminal NADP-linked domain"/>
    <property type="match status" value="1"/>
</dbReference>
<dbReference type="SUPFAM" id="SSF54292">
    <property type="entry name" value="2Fe-2S ferredoxin-like"/>
    <property type="match status" value="1"/>
</dbReference>
<dbReference type="Pfam" id="PF00175">
    <property type="entry name" value="NAD_binding_1"/>
    <property type="match status" value="1"/>
</dbReference>
<dbReference type="InterPro" id="IPR012675">
    <property type="entry name" value="Beta-grasp_dom_sf"/>
</dbReference>
<protein>
    <recommendedName>
        <fullName evidence="14">Hybrid-cluster NAD(P)-dependent oxidoreductase</fullName>
    </recommendedName>
</protein>
<dbReference type="Proteomes" id="UP000216215">
    <property type="component" value="Unassembled WGS sequence"/>
</dbReference>
<dbReference type="CDD" id="cd00207">
    <property type="entry name" value="fer2"/>
    <property type="match status" value="1"/>
</dbReference>
<keyword evidence="6" id="KW-0560">Oxidoreductase</keyword>
<evidence type="ECO:0000313" key="12">
    <source>
        <dbReference type="EMBL" id="PAP98816.1"/>
    </source>
</evidence>
<dbReference type="PROSITE" id="PS51085">
    <property type="entry name" value="2FE2S_FER_2"/>
    <property type="match status" value="1"/>
</dbReference>
<comment type="cofactor">
    <cofactor evidence="1">
        <name>FAD</name>
        <dbReference type="ChEBI" id="CHEBI:57692"/>
    </cofactor>
</comment>
<dbReference type="InterPro" id="IPR017938">
    <property type="entry name" value="Riboflavin_synthase-like_b-brl"/>
</dbReference>
<dbReference type="AlphaFoldDB" id="A0AB36R3D9"/>
<dbReference type="Pfam" id="PF00111">
    <property type="entry name" value="Fer2"/>
    <property type="match status" value="1"/>
</dbReference>
<evidence type="ECO:0000256" key="2">
    <source>
        <dbReference type="ARBA" id="ARBA00022630"/>
    </source>
</evidence>
<evidence type="ECO:0000256" key="7">
    <source>
        <dbReference type="ARBA" id="ARBA00023004"/>
    </source>
</evidence>
<evidence type="ECO:0000256" key="9">
    <source>
        <dbReference type="ARBA" id="ARBA00061434"/>
    </source>
</evidence>
<keyword evidence="4" id="KW-0479">Metal-binding</keyword>
<evidence type="ECO:0000256" key="5">
    <source>
        <dbReference type="ARBA" id="ARBA00022827"/>
    </source>
</evidence>
<dbReference type="CDD" id="cd06215">
    <property type="entry name" value="FNR_iron_sulfur_binding_1"/>
    <property type="match status" value="1"/>
</dbReference>
<dbReference type="PROSITE" id="PS00197">
    <property type="entry name" value="2FE2S_FER_1"/>
    <property type="match status" value="1"/>
</dbReference>
<dbReference type="GO" id="GO:0046872">
    <property type="term" value="F:metal ion binding"/>
    <property type="evidence" value="ECO:0007669"/>
    <property type="project" value="UniProtKB-KW"/>
</dbReference>
<dbReference type="InterPro" id="IPR036010">
    <property type="entry name" value="2Fe-2S_ferredoxin-like_sf"/>
</dbReference>
<evidence type="ECO:0000256" key="4">
    <source>
        <dbReference type="ARBA" id="ARBA00022723"/>
    </source>
</evidence>
<dbReference type="InterPro" id="IPR050415">
    <property type="entry name" value="MRET"/>
</dbReference>
<accession>A0AB36R3D9</accession>
<evidence type="ECO:0000259" key="11">
    <source>
        <dbReference type="PROSITE" id="PS51384"/>
    </source>
</evidence>
<keyword evidence="13" id="KW-1185">Reference proteome</keyword>
<keyword evidence="7" id="KW-0408">Iron</keyword>
<reference evidence="13" key="1">
    <citation type="submission" date="2017-08" db="EMBL/GenBank/DDBJ databases">
        <title>Mesorhizobium wenxinae sp. nov., a novel rhizobial species isolated from root nodules of chickpea (Cicer arietinum L.).</title>
        <authorList>
            <person name="Zhang J."/>
        </authorList>
    </citation>
    <scope>NUCLEOTIDE SEQUENCE [LARGE SCALE GENOMIC DNA]</scope>
    <source>
        <strain evidence="13">USDA 3392</strain>
    </source>
</reference>
<evidence type="ECO:0000256" key="6">
    <source>
        <dbReference type="ARBA" id="ARBA00023002"/>
    </source>
</evidence>
<dbReference type="InterPro" id="IPR017927">
    <property type="entry name" value="FAD-bd_FR_type"/>
</dbReference>
<dbReference type="PRINTS" id="PR00406">
    <property type="entry name" value="CYTB5RDTASE"/>
</dbReference>
<sequence>MMNAHIPFSTADFALAMRQRQWAESARQFVRCRRVIDETHDVRTFVFSTASGHMFSFSAGQYLILHLTIDGATVTRSYSVSSPPTRPLDLQITVKRVKGGLVSNWLHDNLRPGHDIEIEGPVGRFNFDDLPCEKPLFLSGGSGITPVMSMLRALTDRASGHDIRFIHCARTADDIAFRAELEALAARFSNVNVSFICSQEGSVWQGPKGRIDGPMLLRLAPDLHQRTSYVCGPEPFMQTVRTCVAEIGIAPSQYHEESFGGAVGNSMPLQSAVAGVTRVRFARSGAEHLCAPEETLLDAARNCGLHIPTACQQGICGTCRTVKLSGEVAMDDLGGLSLEEKAAGYVLACCSRPQGTVCLDL</sequence>
<evidence type="ECO:0000313" key="13">
    <source>
        <dbReference type="Proteomes" id="UP000216215"/>
    </source>
</evidence>